<keyword evidence="1" id="KW-1133">Transmembrane helix</keyword>
<accession>A0A517RFW4</accession>
<reference evidence="2 3" key="1">
    <citation type="submission" date="2019-02" db="EMBL/GenBank/DDBJ databases">
        <title>Deep-cultivation of Planctomycetes and their phenomic and genomic characterization uncovers novel biology.</title>
        <authorList>
            <person name="Wiegand S."/>
            <person name="Jogler M."/>
            <person name="Boedeker C."/>
            <person name="Pinto D."/>
            <person name="Vollmers J."/>
            <person name="Rivas-Marin E."/>
            <person name="Kohn T."/>
            <person name="Peeters S.H."/>
            <person name="Heuer A."/>
            <person name="Rast P."/>
            <person name="Oberbeckmann S."/>
            <person name="Bunk B."/>
            <person name="Jeske O."/>
            <person name="Meyerdierks A."/>
            <person name="Storesund J.E."/>
            <person name="Kallscheuer N."/>
            <person name="Luecker S."/>
            <person name="Lage O.M."/>
            <person name="Pohl T."/>
            <person name="Merkel B.J."/>
            <person name="Hornburger P."/>
            <person name="Mueller R.-W."/>
            <person name="Bruemmer F."/>
            <person name="Labrenz M."/>
            <person name="Spormann A.M."/>
            <person name="Op den Camp H."/>
            <person name="Overmann J."/>
            <person name="Amann R."/>
            <person name="Jetten M.S.M."/>
            <person name="Mascher T."/>
            <person name="Medema M.H."/>
            <person name="Devos D.P."/>
            <person name="Kaster A.-K."/>
            <person name="Ovreas L."/>
            <person name="Rohde M."/>
            <person name="Galperin M.Y."/>
            <person name="Jogler C."/>
        </authorList>
    </citation>
    <scope>NUCLEOTIDE SEQUENCE [LARGE SCALE GENOMIC DNA]</scope>
    <source>
        <strain evidence="2 3">Pan241w</strain>
    </source>
</reference>
<dbReference type="AlphaFoldDB" id="A0A517RFW4"/>
<keyword evidence="3" id="KW-1185">Reference proteome</keyword>
<feature type="transmembrane region" description="Helical" evidence="1">
    <location>
        <begin position="51"/>
        <end position="70"/>
    </location>
</feature>
<keyword evidence="1" id="KW-0472">Membrane</keyword>
<protein>
    <submittedName>
        <fullName evidence="2">Uncharacterized protein</fullName>
    </submittedName>
</protein>
<keyword evidence="1" id="KW-0812">Transmembrane</keyword>
<evidence type="ECO:0000313" key="2">
    <source>
        <dbReference type="EMBL" id="QDT42776.1"/>
    </source>
</evidence>
<dbReference type="KEGG" id="gaz:Pan241w_28650"/>
<dbReference type="Proteomes" id="UP000317171">
    <property type="component" value="Chromosome"/>
</dbReference>
<evidence type="ECO:0000256" key="1">
    <source>
        <dbReference type="SAM" id="Phobius"/>
    </source>
</evidence>
<sequence>MKKEEIAFIGCRLLGLFYIVNAIYAVSTFTLFFAFWKTDQVESTFPESSLIFYQLVPFVFYVLAGCLLWFGAAKIVNHLLPGTTIDNGLSSMTALQVQSVIFSGIGLLVLSLTIPEVGSVVFQMTQWENMSHLSQMPVQFKAQIFGLFCKLVVGLFLLFGSKGLSSLLVRLRQSELH</sequence>
<dbReference type="OrthoDB" id="274617at2"/>
<gene>
    <name evidence="2" type="ORF">Pan241w_28650</name>
</gene>
<feature type="transmembrane region" description="Helical" evidence="1">
    <location>
        <begin position="142"/>
        <end position="160"/>
    </location>
</feature>
<feature type="transmembrane region" description="Helical" evidence="1">
    <location>
        <begin position="12"/>
        <end position="36"/>
    </location>
</feature>
<evidence type="ECO:0000313" key="3">
    <source>
        <dbReference type="Proteomes" id="UP000317171"/>
    </source>
</evidence>
<dbReference type="RefSeq" id="WP_145216572.1">
    <property type="nucleotide sequence ID" value="NZ_CP036269.1"/>
</dbReference>
<name>A0A517RFW4_9PLAN</name>
<organism evidence="2 3">
    <name type="scientific">Gimesia alba</name>
    <dbReference type="NCBI Taxonomy" id="2527973"/>
    <lineage>
        <taxon>Bacteria</taxon>
        <taxon>Pseudomonadati</taxon>
        <taxon>Planctomycetota</taxon>
        <taxon>Planctomycetia</taxon>
        <taxon>Planctomycetales</taxon>
        <taxon>Planctomycetaceae</taxon>
        <taxon>Gimesia</taxon>
    </lineage>
</organism>
<feature type="transmembrane region" description="Helical" evidence="1">
    <location>
        <begin position="100"/>
        <end position="122"/>
    </location>
</feature>
<dbReference type="EMBL" id="CP036269">
    <property type="protein sequence ID" value="QDT42776.1"/>
    <property type="molecule type" value="Genomic_DNA"/>
</dbReference>
<proteinExistence type="predicted"/>